<dbReference type="PANTHER" id="PTHR11562:SF40">
    <property type="entry name" value="CATION EFFLUX SYSTEM PROTEIN"/>
    <property type="match status" value="1"/>
</dbReference>
<proteinExistence type="predicted"/>
<evidence type="ECO:0000256" key="1">
    <source>
        <dbReference type="ARBA" id="ARBA00004141"/>
    </source>
</evidence>
<evidence type="ECO:0000256" key="2">
    <source>
        <dbReference type="ARBA" id="ARBA00022692"/>
    </source>
</evidence>
<dbReference type="Proteomes" id="UP000094501">
    <property type="component" value="Unassembled WGS sequence"/>
</dbReference>
<gene>
    <name evidence="7" type="ORF">AUC68_09620</name>
</gene>
<protein>
    <submittedName>
        <fullName evidence="7">Cation transporter</fullName>
    </submittedName>
</protein>
<dbReference type="GO" id="GO:0005886">
    <property type="term" value="C:plasma membrane"/>
    <property type="evidence" value="ECO:0007669"/>
    <property type="project" value="TreeGrafter"/>
</dbReference>
<keyword evidence="3 5" id="KW-1133">Transmembrane helix</keyword>
<evidence type="ECO:0000256" key="5">
    <source>
        <dbReference type="SAM" id="Phobius"/>
    </source>
</evidence>
<dbReference type="Gene3D" id="1.20.1510.10">
    <property type="entry name" value="Cation efflux protein transmembrane domain"/>
    <property type="match status" value="1"/>
</dbReference>
<evidence type="ECO:0000313" key="7">
    <source>
        <dbReference type="EMBL" id="ODR98724.1"/>
    </source>
</evidence>
<feature type="transmembrane region" description="Helical" evidence="5">
    <location>
        <begin position="208"/>
        <end position="236"/>
    </location>
</feature>
<sequence length="315" mass="34288">MHTQTMDAWRHEHIFLGSQHDQNERRTWFVVALTATMMVVEIVAGSIFGSMALVADGWHMSTHAGALVLAALAYRYARRHAQDAQFAFGTGKVGELAGFSSAIILAIIALLIGYESVLRLINPVPIRFEWAIAVAAVGLVVNLVSAWLLHEGGNHGHHHHHGEAHRHDHDHNLRAAYIHVLADALTSVLALVALVTGLLYGWVWMDPIMGIVGAVVIGVWSFGLLKSAATVLLDAVPDRRLASRVKERLEVGLDRVADLHVWRLGPGHLGVIAAIVSDTPQAPDVYKERLAGLGLSHVTIEVHQCPDRHDTPLAA</sequence>
<dbReference type="OrthoDB" id="271709at2"/>
<evidence type="ECO:0000256" key="4">
    <source>
        <dbReference type="ARBA" id="ARBA00023136"/>
    </source>
</evidence>
<keyword evidence="4 5" id="KW-0472">Membrane</keyword>
<dbReference type="InterPro" id="IPR027469">
    <property type="entry name" value="Cation_efflux_TMD_sf"/>
</dbReference>
<feature type="transmembrane region" description="Helical" evidence="5">
    <location>
        <begin position="96"/>
        <end position="118"/>
    </location>
</feature>
<dbReference type="SUPFAM" id="SSF161111">
    <property type="entry name" value="Cation efflux protein transmembrane domain-like"/>
    <property type="match status" value="1"/>
</dbReference>
<accession>A0A1E3VYU5</accession>
<feature type="transmembrane region" description="Helical" evidence="5">
    <location>
        <begin position="176"/>
        <end position="202"/>
    </location>
</feature>
<evidence type="ECO:0000313" key="8">
    <source>
        <dbReference type="Proteomes" id="UP000094501"/>
    </source>
</evidence>
<dbReference type="InterPro" id="IPR050681">
    <property type="entry name" value="CDF/SLC30A"/>
</dbReference>
<dbReference type="AlphaFoldDB" id="A0A1E3VYU5"/>
<feature type="domain" description="Cation efflux protein transmembrane" evidence="6">
    <location>
        <begin position="29"/>
        <end position="233"/>
    </location>
</feature>
<name>A0A1E3VYU5_9HYPH</name>
<feature type="transmembrane region" description="Helical" evidence="5">
    <location>
        <begin position="28"/>
        <end position="52"/>
    </location>
</feature>
<dbReference type="NCBIfam" id="TIGR01297">
    <property type="entry name" value="CDF"/>
    <property type="match status" value="1"/>
</dbReference>
<keyword evidence="8" id="KW-1185">Reference proteome</keyword>
<dbReference type="InterPro" id="IPR058533">
    <property type="entry name" value="Cation_efflux_TM"/>
</dbReference>
<evidence type="ECO:0000256" key="3">
    <source>
        <dbReference type="ARBA" id="ARBA00022989"/>
    </source>
</evidence>
<dbReference type="PANTHER" id="PTHR11562">
    <property type="entry name" value="CATION EFFLUX PROTEIN/ ZINC TRANSPORTER"/>
    <property type="match status" value="1"/>
</dbReference>
<keyword evidence="2 5" id="KW-0812">Transmembrane</keyword>
<dbReference type="EMBL" id="LPWG01000013">
    <property type="protein sequence ID" value="ODR98724.1"/>
    <property type="molecule type" value="Genomic_DNA"/>
</dbReference>
<dbReference type="Pfam" id="PF01545">
    <property type="entry name" value="Cation_efflux"/>
    <property type="match status" value="1"/>
</dbReference>
<reference evidence="7 8" key="1">
    <citation type="journal article" date="2016" name="Environ. Microbiol.">
        <title>New Methyloceanibacter diversity from North Sea sediments includes methanotroph containing solely the soluble methane monooxygenase.</title>
        <authorList>
            <person name="Vekeman B."/>
            <person name="Kerckhof F.M."/>
            <person name="Cremers G."/>
            <person name="de Vos P."/>
            <person name="Vandamme P."/>
            <person name="Boon N."/>
            <person name="Op den Camp H.J."/>
            <person name="Heylen K."/>
        </authorList>
    </citation>
    <scope>NUCLEOTIDE SEQUENCE [LARGE SCALE GENOMIC DNA]</scope>
    <source>
        <strain evidence="7 8">R-67174</strain>
    </source>
</reference>
<dbReference type="NCBIfam" id="NF033827">
    <property type="entry name" value="CDF_efflux_DmeF"/>
    <property type="match status" value="1"/>
</dbReference>
<comment type="subcellular location">
    <subcellularLocation>
        <location evidence="1">Membrane</location>
        <topology evidence="1">Multi-pass membrane protein</topology>
    </subcellularLocation>
</comment>
<feature type="transmembrane region" description="Helical" evidence="5">
    <location>
        <begin position="130"/>
        <end position="149"/>
    </location>
</feature>
<comment type="caution">
    <text evidence="7">The sequence shown here is derived from an EMBL/GenBank/DDBJ whole genome shotgun (WGS) entry which is preliminary data.</text>
</comment>
<dbReference type="InterPro" id="IPR002524">
    <property type="entry name" value="Cation_efflux"/>
</dbReference>
<evidence type="ECO:0000259" key="6">
    <source>
        <dbReference type="Pfam" id="PF01545"/>
    </source>
</evidence>
<organism evidence="7 8">
    <name type="scientific">Methyloceanibacter methanicus</name>
    <dbReference type="NCBI Taxonomy" id="1774968"/>
    <lineage>
        <taxon>Bacteria</taxon>
        <taxon>Pseudomonadati</taxon>
        <taxon>Pseudomonadota</taxon>
        <taxon>Alphaproteobacteria</taxon>
        <taxon>Hyphomicrobiales</taxon>
        <taxon>Hyphomicrobiaceae</taxon>
        <taxon>Methyloceanibacter</taxon>
    </lineage>
</organism>
<dbReference type="RefSeq" id="WP_069438189.1">
    <property type="nucleotide sequence ID" value="NZ_LPWG01000013.1"/>
</dbReference>
<dbReference type="GO" id="GO:0005385">
    <property type="term" value="F:zinc ion transmembrane transporter activity"/>
    <property type="evidence" value="ECO:0007669"/>
    <property type="project" value="TreeGrafter"/>
</dbReference>